<dbReference type="EMBL" id="CP104275">
    <property type="protein sequence ID" value="UWX98465.1"/>
    <property type="molecule type" value="Genomic_DNA"/>
</dbReference>
<dbReference type="SMART" id="SM00382">
    <property type="entry name" value="AAA"/>
    <property type="match status" value="1"/>
</dbReference>
<dbReference type="Proteomes" id="UP001059859">
    <property type="component" value="Chromosome"/>
</dbReference>
<dbReference type="Pfam" id="PF13304">
    <property type="entry name" value="AAA_21"/>
    <property type="match status" value="1"/>
</dbReference>
<dbReference type="PANTHER" id="PTHR43581:SF2">
    <property type="entry name" value="EXCINUCLEASE ATPASE SUBUNIT"/>
    <property type="match status" value="1"/>
</dbReference>
<dbReference type="Pfam" id="PF13476">
    <property type="entry name" value="AAA_23"/>
    <property type="match status" value="1"/>
</dbReference>
<keyword evidence="2" id="KW-0067">ATP-binding</keyword>
<dbReference type="RefSeq" id="WP_260653550.1">
    <property type="nucleotide sequence ID" value="NZ_CP104275.1"/>
</dbReference>
<name>A0ABY5YUJ7_9MICC</name>
<dbReference type="InterPro" id="IPR003959">
    <property type="entry name" value="ATPase_AAA_core"/>
</dbReference>
<dbReference type="SUPFAM" id="SSF52540">
    <property type="entry name" value="P-loop containing nucleoside triphosphate hydrolases"/>
    <property type="match status" value="1"/>
</dbReference>
<dbReference type="InterPro" id="IPR027417">
    <property type="entry name" value="P-loop_NTPase"/>
</dbReference>
<keyword evidence="3" id="KW-1185">Reference proteome</keyword>
<dbReference type="InterPro" id="IPR003593">
    <property type="entry name" value="AAA+_ATPase"/>
</dbReference>
<dbReference type="PANTHER" id="PTHR43581">
    <property type="entry name" value="ATP/GTP PHOSPHATASE"/>
    <property type="match status" value="1"/>
</dbReference>
<dbReference type="GO" id="GO:0005524">
    <property type="term" value="F:ATP binding"/>
    <property type="evidence" value="ECO:0007669"/>
    <property type="project" value="UniProtKB-KW"/>
</dbReference>
<organism evidence="2 3">
    <name type="scientific">Arthrobacter zhaoxinii</name>
    <dbReference type="NCBI Taxonomy" id="2964616"/>
    <lineage>
        <taxon>Bacteria</taxon>
        <taxon>Bacillati</taxon>
        <taxon>Actinomycetota</taxon>
        <taxon>Actinomycetes</taxon>
        <taxon>Micrococcales</taxon>
        <taxon>Micrococcaceae</taxon>
        <taxon>Arthrobacter</taxon>
    </lineage>
</organism>
<gene>
    <name evidence="2" type="ORF">N2K95_07415</name>
</gene>
<reference evidence="2" key="1">
    <citation type="submission" date="2022-09" db="EMBL/GenBank/DDBJ databases">
        <title>Novel species in genus Arthrobacter.</title>
        <authorList>
            <person name="Liu Y."/>
        </authorList>
    </citation>
    <scope>NUCLEOTIDE SEQUENCE</scope>
    <source>
        <strain evidence="2">Zg-Y815</strain>
    </source>
</reference>
<sequence length="508" mass="55806">MALGMQDHSEIRDSELKELSNRVSKRSYGSYMLAMHLNKLRAYSGASIRFDFPVTALVGPNGGGKTTVLGAAALIFEAIPPRRFFAKSGKYDASMLNWKVEYELLERDSKNTVATRTASYRKSKWNRTGIKRPVLLFGVTRTIPASERTDLHSFIGGSFEGYSEQVLSEGTREAVQRILGKEAQRYLLVDASKMSDKKLYAATTPSGDAYSEFHFGAGEASVIRIVADIEKSPDESLILIEEIENGLHPVATKRLVEYLIGVARRKSCQVIFSTHSNDALAPLPDEAVWSCNNGTLAQGKLDVGALRTLTGQVQASFAIFVEDRFAEEMALAALRRYHRTMGVDLLGVAIHAVGGHGNAAKFARAHNDNPAISFRAMAILDGDMKDKVDQDKMIVAFPGDSDPELHVAISIASILDRVAAKIAVSFGLPVSEQTRVSEVIRSRMRTNHDPHVLFEQIGEDLDFTAGITVERTFLGLWAEEFPEEVEAIFAPVKAVMPRRSSKPQASLA</sequence>
<accession>A0ABY5YUJ7</accession>
<evidence type="ECO:0000259" key="1">
    <source>
        <dbReference type="SMART" id="SM00382"/>
    </source>
</evidence>
<evidence type="ECO:0000313" key="2">
    <source>
        <dbReference type="EMBL" id="UWX98465.1"/>
    </source>
</evidence>
<feature type="domain" description="AAA+ ATPase" evidence="1">
    <location>
        <begin position="51"/>
        <end position="307"/>
    </location>
</feature>
<dbReference type="Gene3D" id="3.40.50.300">
    <property type="entry name" value="P-loop containing nucleotide triphosphate hydrolases"/>
    <property type="match status" value="1"/>
</dbReference>
<protein>
    <submittedName>
        <fullName evidence="2">ATP-binding protein</fullName>
    </submittedName>
</protein>
<keyword evidence="2" id="KW-0547">Nucleotide-binding</keyword>
<dbReference type="InterPro" id="IPR038729">
    <property type="entry name" value="Rad50/SbcC_AAA"/>
</dbReference>
<proteinExistence type="predicted"/>
<evidence type="ECO:0000313" key="3">
    <source>
        <dbReference type="Proteomes" id="UP001059859"/>
    </source>
</evidence>
<dbReference type="InterPro" id="IPR051396">
    <property type="entry name" value="Bact_Antivir_Def_Nuclease"/>
</dbReference>